<name>A0A166WTU8_9AGAM</name>
<proteinExistence type="predicted"/>
<accession>A0A166WTU8</accession>
<dbReference type="EMBL" id="KV417481">
    <property type="protein sequence ID" value="KZP34104.1"/>
    <property type="molecule type" value="Genomic_DNA"/>
</dbReference>
<evidence type="ECO:0000313" key="3">
    <source>
        <dbReference type="Proteomes" id="UP000076532"/>
    </source>
</evidence>
<evidence type="ECO:0000313" key="1">
    <source>
        <dbReference type="EMBL" id="KZP22262.1"/>
    </source>
</evidence>
<gene>
    <name evidence="2" type="ORF">FIBSPDRAFT_847240</name>
    <name evidence="1" type="ORF">FIBSPDRAFT_859852</name>
</gene>
<dbReference type="AlphaFoldDB" id="A0A166WTU8"/>
<dbReference type="EMBL" id="KV417541">
    <property type="protein sequence ID" value="KZP22262.1"/>
    <property type="molecule type" value="Genomic_DNA"/>
</dbReference>
<organism evidence="2 3">
    <name type="scientific">Athelia psychrophila</name>
    <dbReference type="NCBI Taxonomy" id="1759441"/>
    <lineage>
        <taxon>Eukaryota</taxon>
        <taxon>Fungi</taxon>
        <taxon>Dikarya</taxon>
        <taxon>Basidiomycota</taxon>
        <taxon>Agaricomycotina</taxon>
        <taxon>Agaricomycetes</taxon>
        <taxon>Agaricomycetidae</taxon>
        <taxon>Atheliales</taxon>
        <taxon>Atheliaceae</taxon>
        <taxon>Athelia</taxon>
    </lineage>
</organism>
<evidence type="ECO:0000313" key="2">
    <source>
        <dbReference type="EMBL" id="KZP34104.1"/>
    </source>
</evidence>
<sequence>MRPSGPIFLLSSVSISPTSQAELKHAPVAYLALLHYTGAGQASLQYLPPSAHARMRIHPVQPQE</sequence>
<reference evidence="2 3" key="1">
    <citation type="journal article" date="2016" name="Mol. Biol. Evol.">
        <title>Comparative Genomics of Early-Diverging Mushroom-Forming Fungi Provides Insights into the Origins of Lignocellulose Decay Capabilities.</title>
        <authorList>
            <person name="Nagy L.G."/>
            <person name="Riley R."/>
            <person name="Tritt A."/>
            <person name="Adam C."/>
            <person name="Daum C."/>
            <person name="Floudas D."/>
            <person name="Sun H."/>
            <person name="Yadav J.S."/>
            <person name="Pangilinan J."/>
            <person name="Larsson K.H."/>
            <person name="Matsuura K."/>
            <person name="Barry K."/>
            <person name="Labutti K."/>
            <person name="Kuo R."/>
            <person name="Ohm R.A."/>
            <person name="Bhattacharya S.S."/>
            <person name="Shirouzu T."/>
            <person name="Yoshinaga Y."/>
            <person name="Martin F.M."/>
            <person name="Grigoriev I.V."/>
            <person name="Hibbett D.S."/>
        </authorList>
    </citation>
    <scope>NUCLEOTIDE SEQUENCE [LARGE SCALE GENOMIC DNA]</scope>
    <source>
        <strain evidence="2 3">CBS 109695</strain>
    </source>
</reference>
<keyword evidence="3" id="KW-1185">Reference proteome</keyword>
<protein>
    <submittedName>
        <fullName evidence="2">Uncharacterized protein</fullName>
    </submittedName>
</protein>
<dbReference type="Proteomes" id="UP000076532">
    <property type="component" value="Unassembled WGS sequence"/>
</dbReference>